<protein>
    <submittedName>
        <fullName evidence="1">Uncharacterized protein</fullName>
    </submittedName>
</protein>
<dbReference type="EMBL" id="BONY01000017">
    <property type="protein sequence ID" value="GIH05256.1"/>
    <property type="molecule type" value="Genomic_DNA"/>
</dbReference>
<reference evidence="1" key="1">
    <citation type="submission" date="2021-01" db="EMBL/GenBank/DDBJ databases">
        <title>Whole genome shotgun sequence of Rhizocola hellebori NBRC 109834.</title>
        <authorList>
            <person name="Komaki H."/>
            <person name="Tamura T."/>
        </authorList>
    </citation>
    <scope>NUCLEOTIDE SEQUENCE</scope>
    <source>
        <strain evidence="1">NBRC 109834</strain>
    </source>
</reference>
<dbReference type="AlphaFoldDB" id="A0A8J3Q8R5"/>
<organism evidence="1 2">
    <name type="scientific">Rhizocola hellebori</name>
    <dbReference type="NCBI Taxonomy" id="1392758"/>
    <lineage>
        <taxon>Bacteria</taxon>
        <taxon>Bacillati</taxon>
        <taxon>Actinomycetota</taxon>
        <taxon>Actinomycetes</taxon>
        <taxon>Micromonosporales</taxon>
        <taxon>Micromonosporaceae</taxon>
        <taxon>Rhizocola</taxon>
    </lineage>
</organism>
<proteinExistence type="predicted"/>
<name>A0A8J3Q8R5_9ACTN</name>
<sequence>MTHPAASGSAMLRAVDAPSDTDAWAAGFQQGGQRTLVQHWDGAAWSTVAGPNPNPNGINELRGVKSVQGSLWAVGSYSRPGASYGSLKLIAQRSGTGTWRTFATPAITAEDFLEAVDATGPSDAWAVGWGSTSPFGGIAVAATLRWNGTAWVSVPLPQPNQVMLFGVKTVSPNDVWAVGHTYPGGPHWIPAIYHWDGTAWTRATIPAFPGGGQLRDIVALSPSNVYAVGLDGEGLGARSLVLRWDGSAWTRETTPGPKLYGAATVAPSTVWGVGYGYSQSAAANQTSTIRTTE</sequence>
<comment type="caution">
    <text evidence="1">The sequence shown here is derived from an EMBL/GenBank/DDBJ whole genome shotgun (WGS) entry which is preliminary data.</text>
</comment>
<gene>
    <name evidence="1" type="ORF">Rhe02_33230</name>
</gene>
<keyword evidence="2" id="KW-1185">Reference proteome</keyword>
<accession>A0A8J3Q8R5</accession>
<dbReference type="Proteomes" id="UP000612899">
    <property type="component" value="Unassembled WGS sequence"/>
</dbReference>
<evidence type="ECO:0000313" key="2">
    <source>
        <dbReference type="Proteomes" id="UP000612899"/>
    </source>
</evidence>
<evidence type="ECO:0000313" key="1">
    <source>
        <dbReference type="EMBL" id="GIH05256.1"/>
    </source>
</evidence>